<protein>
    <recommendedName>
        <fullName evidence="1">Tf2-1-like SH3-like domain-containing protein</fullName>
    </recommendedName>
</protein>
<dbReference type="EMBL" id="NBNE01001188">
    <property type="protein sequence ID" value="OWZ15127.1"/>
    <property type="molecule type" value="Genomic_DNA"/>
</dbReference>
<gene>
    <name evidence="2" type="ORF">PHMEG_00011296</name>
</gene>
<evidence type="ECO:0000313" key="3">
    <source>
        <dbReference type="Proteomes" id="UP000198211"/>
    </source>
</evidence>
<dbReference type="InterPro" id="IPR056924">
    <property type="entry name" value="SH3_Tf2-1"/>
</dbReference>
<evidence type="ECO:0000259" key="1">
    <source>
        <dbReference type="Pfam" id="PF24626"/>
    </source>
</evidence>
<dbReference type="AlphaFoldDB" id="A0A225WDM7"/>
<keyword evidence="3" id="KW-1185">Reference proteome</keyword>
<reference evidence="3" key="1">
    <citation type="submission" date="2017-03" db="EMBL/GenBank/DDBJ databases">
        <title>Phytopthora megakarya and P. palmivora, two closely related causual agents of cacao black pod achieved similar genome size and gene model numbers by different mechanisms.</title>
        <authorList>
            <person name="Ali S."/>
            <person name="Shao J."/>
            <person name="Larry D.J."/>
            <person name="Kronmiller B."/>
            <person name="Shen D."/>
            <person name="Strem M.D."/>
            <person name="Melnick R.L."/>
            <person name="Guiltinan M.J."/>
            <person name="Tyler B.M."/>
            <person name="Meinhardt L.W."/>
            <person name="Bailey B.A."/>
        </authorList>
    </citation>
    <scope>NUCLEOTIDE SEQUENCE [LARGE SCALE GENOMIC DNA]</scope>
    <source>
        <strain evidence="3">zdho120</strain>
    </source>
</reference>
<dbReference type="OrthoDB" id="3227343at2759"/>
<sequence length="131" mass="15056">MLPKIEDHLKALREALNILLENKLYTGIELGWTPTKYKPSRTGVRCGDRVYLSTQNPDHKQTGLPNATKFGTKWIGQYIATRRIHNHAYDLNILSDNKLHPVFNSRSLKPYTEPSRMSRPHEVIMTDDTVA</sequence>
<accession>A0A225WDM7</accession>
<proteinExistence type="predicted"/>
<dbReference type="Proteomes" id="UP000198211">
    <property type="component" value="Unassembled WGS sequence"/>
</dbReference>
<dbReference type="Pfam" id="PF24626">
    <property type="entry name" value="SH3_Tf2-1"/>
    <property type="match status" value="1"/>
</dbReference>
<evidence type="ECO:0000313" key="2">
    <source>
        <dbReference type="EMBL" id="OWZ15127.1"/>
    </source>
</evidence>
<organism evidence="2 3">
    <name type="scientific">Phytophthora megakarya</name>
    <dbReference type="NCBI Taxonomy" id="4795"/>
    <lineage>
        <taxon>Eukaryota</taxon>
        <taxon>Sar</taxon>
        <taxon>Stramenopiles</taxon>
        <taxon>Oomycota</taxon>
        <taxon>Peronosporomycetes</taxon>
        <taxon>Peronosporales</taxon>
        <taxon>Peronosporaceae</taxon>
        <taxon>Phytophthora</taxon>
    </lineage>
</organism>
<name>A0A225WDM7_9STRA</name>
<feature type="domain" description="Tf2-1-like SH3-like" evidence="1">
    <location>
        <begin position="47"/>
        <end position="111"/>
    </location>
</feature>
<comment type="caution">
    <text evidence="2">The sequence shown here is derived from an EMBL/GenBank/DDBJ whole genome shotgun (WGS) entry which is preliminary data.</text>
</comment>